<gene>
    <name evidence="1" type="primary">TOM2B</name>
    <name evidence="1" type="ORF">CFP56_032895</name>
</gene>
<name>A0AAW0LRC2_QUESU</name>
<evidence type="ECO:0000313" key="2">
    <source>
        <dbReference type="Proteomes" id="UP000237347"/>
    </source>
</evidence>
<comment type="caution">
    <text evidence="1">The sequence shown here is derived from an EMBL/GenBank/DDBJ whole genome shotgun (WGS) entry which is preliminary data.</text>
</comment>
<protein>
    <submittedName>
        <fullName evidence="1">Tobamovirus multiplication protein 2b</fullName>
    </submittedName>
</protein>
<organism evidence="1 2">
    <name type="scientific">Quercus suber</name>
    <name type="common">Cork oak</name>
    <dbReference type="NCBI Taxonomy" id="58331"/>
    <lineage>
        <taxon>Eukaryota</taxon>
        <taxon>Viridiplantae</taxon>
        <taxon>Streptophyta</taxon>
        <taxon>Embryophyta</taxon>
        <taxon>Tracheophyta</taxon>
        <taxon>Spermatophyta</taxon>
        <taxon>Magnoliopsida</taxon>
        <taxon>eudicotyledons</taxon>
        <taxon>Gunneridae</taxon>
        <taxon>Pentapetalae</taxon>
        <taxon>rosids</taxon>
        <taxon>fabids</taxon>
        <taxon>Fagales</taxon>
        <taxon>Fagaceae</taxon>
        <taxon>Quercus</taxon>
    </lineage>
</organism>
<evidence type="ECO:0000313" key="1">
    <source>
        <dbReference type="EMBL" id="KAK7854268.1"/>
    </source>
</evidence>
<dbReference type="Proteomes" id="UP000237347">
    <property type="component" value="Unassembled WGS sequence"/>
</dbReference>
<reference evidence="1 2" key="1">
    <citation type="journal article" date="2018" name="Sci. Data">
        <title>The draft genome sequence of cork oak.</title>
        <authorList>
            <person name="Ramos A.M."/>
            <person name="Usie A."/>
            <person name="Barbosa P."/>
            <person name="Barros P.M."/>
            <person name="Capote T."/>
            <person name="Chaves I."/>
            <person name="Simoes F."/>
            <person name="Abreu I."/>
            <person name="Carrasquinho I."/>
            <person name="Faro C."/>
            <person name="Guimaraes J.B."/>
            <person name="Mendonca D."/>
            <person name="Nobrega F."/>
            <person name="Rodrigues L."/>
            <person name="Saibo N.J.M."/>
            <person name="Varela M.C."/>
            <person name="Egas C."/>
            <person name="Matos J."/>
            <person name="Miguel C.M."/>
            <person name="Oliveira M.M."/>
            <person name="Ricardo C.P."/>
            <person name="Goncalves S."/>
        </authorList>
    </citation>
    <scope>NUCLEOTIDE SEQUENCE [LARGE SCALE GENOMIC DNA]</scope>
    <source>
        <strain evidence="2">cv. HL8</strain>
    </source>
</reference>
<dbReference type="AlphaFoldDB" id="A0AAW0LRC2"/>
<sequence length="42" mass="4407">MASSTSRGSSREGTAKAMVADQISQAVQSTSNLLHLMQQSPN</sequence>
<dbReference type="EMBL" id="PKMF04000057">
    <property type="protein sequence ID" value="KAK7854268.1"/>
    <property type="molecule type" value="Genomic_DNA"/>
</dbReference>
<keyword evidence="2" id="KW-1185">Reference proteome</keyword>
<accession>A0AAW0LRC2</accession>
<proteinExistence type="predicted"/>